<name>A0A150JUH3_HEYCO</name>
<dbReference type="Proteomes" id="UP000075288">
    <property type="component" value="Unassembled WGS sequence"/>
</dbReference>
<sequence length="39" mass="4937">MHSRIEYIHRSGRKILFARTAFFRINKKSMRLRHRFFID</sequence>
<proteinExistence type="predicted"/>
<protein>
    <submittedName>
        <fullName evidence="1">Uncharacterized protein</fullName>
    </submittedName>
</protein>
<evidence type="ECO:0000313" key="2">
    <source>
        <dbReference type="Proteomes" id="UP000075288"/>
    </source>
</evidence>
<comment type="caution">
    <text evidence="1">The sequence shown here is derived from an EMBL/GenBank/DDBJ whole genome shotgun (WGS) entry which is preliminary data.</text>
</comment>
<accession>A0A150JUH3</accession>
<dbReference type="EMBL" id="LQYG01000081">
    <property type="protein sequence ID" value="KYC60919.1"/>
    <property type="molecule type" value="Genomic_DNA"/>
</dbReference>
<evidence type="ECO:0000313" key="1">
    <source>
        <dbReference type="EMBL" id="KYC60919.1"/>
    </source>
</evidence>
<dbReference type="AlphaFoldDB" id="A0A150JUH3"/>
<reference evidence="1 2" key="1">
    <citation type="submission" date="2016-01" db="EMBL/GenBank/DDBJ databases">
        <title>Genome Sequences of Twelve Sporeforming Bacillus Species Isolated from Foods.</title>
        <authorList>
            <person name="Berendsen E.M."/>
            <person name="Wells-Bennik M.H."/>
            <person name="Krawcyk A.O."/>
            <person name="De Jong A."/>
            <person name="Holsappel S."/>
            <person name="Eijlander R.T."/>
            <person name="Kuipers O.P."/>
        </authorList>
    </citation>
    <scope>NUCLEOTIDE SEQUENCE [LARGE SCALE GENOMIC DNA]</scope>
    <source>
        <strain evidence="1 2">B4098</strain>
    </source>
</reference>
<gene>
    <name evidence="1" type="ORF">B4098_0319</name>
</gene>
<organism evidence="1 2">
    <name type="scientific">Heyndrickxia coagulans</name>
    <name type="common">Weizmannia coagulans</name>
    <dbReference type="NCBI Taxonomy" id="1398"/>
    <lineage>
        <taxon>Bacteria</taxon>
        <taxon>Bacillati</taxon>
        <taxon>Bacillota</taxon>
        <taxon>Bacilli</taxon>
        <taxon>Bacillales</taxon>
        <taxon>Bacillaceae</taxon>
        <taxon>Heyndrickxia</taxon>
    </lineage>
</organism>